<evidence type="ECO:0000313" key="3">
    <source>
        <dbReference type="EMBL" id="ELT91141.1"/>
    </source>
</evidence>
<dbReference type="PANTHER" id="PTHR10257">
    <property type="entry name" value="SERINE/THREONINE PROTEIN PHOSPHATASE 2A PP2A REGULATORY SUBUNIT B"/>
    <property type="match status" value="1"/>
</dbReference>
<evidence type="ECO:0000313" key="5">
    <source>
        <dbReference type="Proteomes" id="UP000014760"/>
    </source>
</evidence>
<dbReference type="InterPro" id="IPR011989">
    <property type="entry name" value="ARM-like"/>
</dbReference>
<dbReference type="FunCoup" id="R7THV5">
    <property type="interactions" value="1850"/>
</dbReference>
<reference evidence="5" key="1">
    <citation type="submission" date="2012-12" db="EMBL/GenBank/DDBJ databases">
        <authorList>
            <person name="Hellsten U."/>
            <person name="Grimwood J."/>
            <person name="Chapman J.A."/>
            <person name="Shapiro H."/>
            <person name="Aerts A."/>
            <person name="Otillar R.P."/>
            <person name="Terry A.Y."/>
            <person name="Boore J.L."/>
            <person name="Simakov O."/>
            <person name="Marletaz F."/>
            <person name="Cho S.-J."/>
            <person name="Edsinger-Gonzales E."/>
            <person name="Havlak P."/>
            <person name="Kuo D.-H."/>
            <person name="Larsson T."/>
            <person name="Lv J."/>
            <person name="Arendt D."/>
            <person name="Savage R."/>
            <person name="Osoegawa K."/>
            <person name="de Jong P."/>
            <person name="Lindberg D.R."/>
            <person name="Seaver E.C."/>
            <person name="Weisblat D.A."/>
            <person name="Putnam N.H."/>
            <person name="Grigoriev I.V."/>
            <person name="Rokhsar D.S."/>
        </authorList>
    </citation>
    <scope>NUCLEOTIDE SEQUENCE</scope>
    <source>
        <strain evidence="5">I ESC-2004</strain>
    </source>
</reference>
<gene>
    <name evidence="3" type="ORF">CAPTEDRAFT_218791</name>
</gene>
<dbReference type="GO" id="GO:0072542">
    <property type="term" value="F:protein phosphatase activator activity"/>
    <property type="evidence" value="ECO:0007669"/>
    <property type="project" value="TreeGrafter"/>
</dbReference>
<dbReference type="InterPro" id="IPR002554">
    <property type="entry name" value="PP2A_B56"/>
</dbReference>
<dbReference type="OMA" id="LIYPEVI"/>
<dbReference type="EMBL" id="AMQN01013950">
    <property type="status" value="NOT_ANNOTATED_CDS"/>
    <property type="molecule type" value="Genomic_DNA"/>
</dbReference>
<name>R7THV5_CAPTE</name>
<dbReference type="PANTHER" id="PTHR10257:SF5">
    <property type="entry name" value="WIDERBORST, ISOFORM H"/>
    <property type="match status" value="1"/>
</dbReference>
<reference evidence="3 5" key="2">
    <citation type="journal article" date="2013" name="Nature">
        <title>Insights into bilaterian evolution from three spiralian genomes.</title>
        <authorList>
            <person name="Simakov O."/>
            <person name="Marletaz F."/>
            <person name="Cho S.J."/>
            <person name="Edsinger-Gonzales E."/>
            <person name="Havlak P."/>
            <person name="Hellsten U."/>
            <person name="Kuo D.H."/>
            <person name="Larsson T."/>
            <person name="Lv J."/>
            <person name="Arendt D."/>
            <person name="Savage R."/>
            <person name="Osoegawa K."/>
            <person name="de Jong P."/>
            <person name="Grimwood J."/>
            <person name="Chapman J.A."/>
            <person name="Shapiro H."/>
            <person name="Aerts A."/>
            <person name="Otillar R.P."/>
            <person name="Terry A.Y."/>
            <person name="Boore J.L."/>
            <person name="Grigoriev I.V."/>
            <person name="Lindberg D.R."/>
            <person name="Seaver E.C."/>
            <person name="Weisblat D.A."/>
            <person name="Putnam N.H."/>
            <person name="Rokhsar D.S."/>
        </authorList>
    </citation>
    <scope>NUCLEOTIDE SEQUENCE</scope>
    <source>
        <strain evidence="3 5">I ESC-2004</strain>
    </source>
</reference>
<reference evidence="4" key="3">
    <citation type="submission" date="2015-06" db="UniProtKB">
        <authorList>
            <consortium name="EnsemblMetazoa"/>
        </authorList>
    </citation>
    <scope>IDENTIFICATION</scope>
</reference>
<keyword evidence="5" id="KW-1185">Reference proteome</keyword>
<evidence type="ECO:0000313" key="4">
    <source>
        <dbReference type="EnsemblMetazoa" id="CapteP218791"/>
    </source>
</evidence>
<evidence type="ECO:0000256" key="1">
    <source>
        <dbReference type="ARBA" id="ARBA00009745"/>
    </source>
</evidence>
<dbReference type="HOGENOM" id="CLU_012437_4_0_1"/>
<protein>
    <recommendedName>
        <fullName evidence="2">Serine/threonine protein phosphatase 2A regulatory subunit</fullName>
    </recommendedName>
</protein>
<dbReference type="InterPro" id="IPR016024">
    <property type="entry name" value="ARM-type_fold"/>
</dbReference>
<dbReference type="EMBL" id="KB310625">
    <property type="protein sequence ID" value="ELT91141.1"/>
    <property type="molecule type" value="Genomic_DNA"/>
</dbReference>
<comment type="similarity">
    <text evidence="1">Belongs to the phosphatase 2A regulatory subunit B56 family.</text>
</comment>
<dbReference type="EnsemblMetazoa" id="CapteT218791">
    <property type="protein sequence ID" value="CapteP218791"/>
    <property type="gene ID" value="CapteG218791"/>
</dbReference>
<evidence type="ECO:0000256" key="2">
    <source>
        <dbReference type="PIRNR" id="PIRNR028043"/>
    </source>
</evidence>
<dbReference type="SUPFAM" id="SSF48371">
    <property type="entry name" value="ARM repeat"/>
    <property type="match status" value="1"/>
</dbReference>
<dbReference type="GO" id="GO:0007165">
    <property type="term" value="P:signal transduction"/>
    <property type="evidence" value="ECO:0007669"/>
    <property type="project" value="InterPro"/>
</dbReference>
<proteinExistence type="inferred from homology"/>
<dbReference type="GO" id="GO:0000159">
    <property type="term" value="C:protein phosphatase type 2A complex"/>
    <property type="evidence" value="ECO:0007669"/>
    <property type="project" value="UniProtKB-UniRule"/>
</dbReference>
<sequence>MTSNFVDRIDPFHNKASIKGRKQKRSQGSSHYRTKGCSELTALPQLKDTPPSEQQELFIKKLQQCCVVFDFMDPVAFPLILPLPLQIGCNIFRTLPPSDNPDFDPEEDDPTLEASWPHLQIVYEFFLRFLESPDFQPSHAKKFIDQKFVLQLLELFDSEDPRERDFLKTVLHRIYGKFLGLRAFIRKQINNIFLRFIYETESFNGVGELLEILGSIINGFALPLKMEHKQFLLKVLIPLHKTRTLSLYHAQLAYCVVQFLEKDATLTEPVVLGLLKFWPRTCSQKEVMFLGEIEEILDVIEPSQFQKVMKSLFRQVSKCVSSPHFQVAERALYYWNNEYIMSLIEENSSIILPIMFPALYRISKDHWNQTIVALVYNVLKTFMEMNSKLFDELTSNYKAERQKEKKKEKERDELWKKLDKLELNNKNKVKT</sequence>
<dbReference type="GO" id="GO:0005634">
    <property type="term" value="C:nucleus"/>
    <property type="evidence" value="ECO:0007669"/>
    <property type="project" value="TreeGrafter"/>
</dbReference>
<dbReference type="OrthoDB" id="10264446at2759"/>
<dbReference type="FunFam" id="1.25.10.10:FF:000010">
    <property type="entry name" value="Serine/threonine-protein phosphatase 2A 56 kDa regulatory subunit"/>
    <property type="match status" value="1"/>
</dbReference>
<dbReference type="Gene3D" id="1.25.10.10">
    <property type="entry name" value="Leucine-rich Repeat Variant"/>
    <property type="match status" value="1"/>
</dbReference>
<organism evidence="3">
    <name type="scientific">Capitella teleta</name>
    <name type="common">Polychaete worm</name>
    <dbReference type="NCBI Taxonomy" id="283909"/>
    <lineage>
        <taxon>Eukaryota</taxon>
        <taxon>Metazoa</taxon>
        <taxon>Spiralia</taxon>
        <taxon>Lophotrochozoa</taxon>
        <taxon>Annelida</taxon>
        <taxon>Polychaeta</taxon>
        <taxon>Sedentaria</taxon>
        <taxon>Scolecida</taxon>
        <taxon>Capitellidae</taxon>
        <taxon>Capitella</taxon>
    </lineage>
</organism>
<dbReference type="EMBL" id="AMQN01013949">
    <property type="status" value="NOT_ANNOTATED_CDS"/>
    <property type="molecule type" value="Genomic_DNA"/>
</dbReference>
<accession>R7THV5</accession>
<dbReference type="EMBL" id="AMQN01013951">
    <property type="status" value="NOT_ANNOTATED_CDS"/>
    <property type="molecule type" value="Genomic_DNA"/>
</dbReference>
<dbReference type="STRING" id="283909.R7THV5"/>
<dbReference type="AlphaFoldDB" id="R7THV5"/>
<dbReference type="Pfam" id="PF01603">
    <property type="entry name" value="B56"/>
    <property type="match status" value="2"/>
</dbReference>
<dbReference type="GO" id="GO:0005829">
    <property type="term" value="C:cytosol"/>
    <property type="evidence" value="ECO:0007669"/>
    <property type="project" value="TreeGrafter"/>
</dbReference>
<dbReference type="PIRSF" id="PIRSF028043">
    <property type="entry name" value="PP2A_B56"/>
    <property type="match status" value="1"/>
</dbReference>
<dbReference type="Proteomes" id="UP000014760">
    <property type="component" value="Unassembled WGS sequence"/>
</dbReference>